<dbReference type="RefSeq" id="WP_345705263.1">
    <property type="nucleotide sequence ID" value="NZ_BAABKV010000001.1"/>
</dbReference>
<dbReference type="EMBL" id="JBHTAJ010000022">
    <property type="protein sequence ID" value="MFC7180668.1"/>
    <property type="molecule type" value="Genomic_DNA"/>
</dbReference>
<feature type="chain" id="PRO_5046046676" description="DUF732 domain-containing protein" evidence="2">
    <location>
        <begin position="26"/>
        <end position="160"/>
    </location>
</feature>
<name>A0ABW2G0F5_9ACTN</name>
<evidence type="ECO:0008006" key="5">
    <source>
        <dbReference type="Google" id="ProtNLM"/>
    </source>
</evidence>
<evidence type="ECO:0000256" key="2">
    <source>
        <dbReference type="SAM" id="SignalP"/>
    </source>
</evidence>
<feature type="signal peptide" evidence="2">
    <location>
        <begin position="1"/>
        <end position="25"/>
    </location>
</feature>
<dbReference type="Proteomes" id="UP001596435">
    <property type="component" value="Unassembled WGS sequence"/>
</dbReference>
<comment type="caution">
    <text evidence="3">The sequence shown here is derived from an EMBL/GenBank/DDBJ whole genome shotgun (WGS) entry which is preliminary data.</text>
</comment>
<reference evidence="4" key="1">
    <citation type="journal article" date="2019" name="Int. J. Syst. Evol. Microbiol.">
        <title>The Global Catalogue of Microorganisms (GCM) 10K type strain sequencing project: providing services to taxonomists for standard genome sequencing and annotation.</title>
        <authorList>
            <consortium name="The Broad Institute Genomics Platform"/>
            <consortium name="The Broad Institute Genome Sequencing Center for Infectious Disease"/>
            <person name="Wu L."/>
            <person name="Ma J."/>
        </authorList>
    </citation>
    <scope>NUCLEOTIDE SEQUENCE [LARGE SCALE GENOMIC DNA]</scope>
    <source>
        <strain evidence="4">CGMCC 1.12859</strain>
    </source>
</reference>
<proteinExistence type="predicted"/>
<protein>
    <recommendedName>
        <fullName evidence="5">DUF732 domain-containing protein</fullName>
    </recommendedName>
</protein>
<organism evidence="3 4">
    <name type="scientific">Kitasatospora paranensis</name>
    <dbReference type="NCBI Taxonomy" id="258053"/>
    <lineage>
        <taxon>Bacteria</taxon>
        <taxon>Bacillati</taxon>
        <taxon>Actinomycetota</taxon>
        <taxon>Actinomycetes</taxon>
        <taxon>Kitasatosporales</taxon>
        <taxon>Streptomycetaceae</taxon>
        <taxon>Kitasatospora</taxon>
    </lineage>
</organism>
<dbReference type="PROSITE" id="PS51257">
    <property type="entry name" value="PROKAR_LIPOPROTEIN"/>
    <property type="match status" value="1"/>
</dbReference>
<feature type="region of interest" description="Disordered" evidence="1">
    <location>
        <begin position="23"/>
        <end position="75"/>
    </location>
</feature>
<evidence type="ECO:0000313" key="4">
    <source>
        <dbReference type="Proteomes" id="UP001596435"/>
    </source>
</evidence>
<sequence length="160" mass="15765">MRTRTLTVAVMAAAVLGLASCSSSGGSGSDTAPAAGTAPSAAASATASGAATPTDAAPTGPKPAQPSDAGLPPLPDAAATAKLVAALNAIDPAIAKDPAKAVASARTQCQAVYHYPKDHDRLLRLTQQTFTSPDHPQGFGPEKSERILAAVQAGLCPGAR</sequence>
<evidence type="ECO:0000313" key="3">
    <source>
        <dbReference type="EMBL" id="MFC7180668.1"/>
    </source>
</evidence>
<feature type="compositionally biased region" description="Low complexity" evidence="1">
    <location>
        <begin position="23"/>
        <end position="59"/>
    </location>
</feature>
<keyword evidence="2" id="KW-0732">Signal</keyword>
<gene>
    <name evidence="3" type="ORF">ACFQMG_14000</name>
</gene>
<keyword evidence="4" id="KW-1185">Reference proteome</keyword>
<accession>A0ABW2G0F5</accession>
<evidence type="ECO:0000256" key="1">
    <source>
        <dbReference type="SAM" id="MobiDB-lite"/>
    </source>
</evidence>